<accession>A0ABR4YHR5</accession>
<reference evidence="1 2" key="1">
    <citation type="submission" date="2014-09" db="EMBL/GenBank/DDBJ databases">
        <title>Alistipes sp. 627, sp. nov., a novel member of the family Rikenellaceae isolated from human faeces.</title>
        <authorList>
            <person name="Shkoporov A.N."/>
            <person name="Chaplin A.V."/>
            <person name="Motuzova O.V."/>
            <person name="Kafarskaia L.I."/>
            <person name="Khokhlova E.V."/>
            <person name="Efimov B.A."/>
        </authorList>
    </citation>
    <scope>NUCLEOTIDE SEQUENCE [LARGE SCALE GENOMIC DNA]</scope>
    <source>
        <strain evidence="1 2">627</strain>
    </source>
</reference>
<comment type="caution">
    <text evidence="1">The sequence shown here is derived from an EMBL/GenBank/DDBJ whole genome shotgun (WGS) entry which is preliminary data.</text>
</comment>
<proteinExistence type="predicted"/>
<keyword evidence="2" id="KW-1185">Reference proteome</keyword>
<dbReference type="EMBL" id="JRGF01000008">
    <property type="protein sequence ID" value="KHE41813.1"/>
    <property type="molecule type" value="Genomic_DNA"/>
</dbReference>
<sequence length="74" mass="8056">MKGAVPFKVLPDCVLKKKSGRNGGNGDSQPPEINAVQRMICTDKIGILKKCKYICNVKEEPDSVGVLRVAEQVN</sequence>
<gene>
    <name evidence="1" type="ORF">LG35_07320</name>
</gene>
<organism evidence="1 2">
    <name type="scientific">Alistipes inops</name>
    <dbReference type="NCBI Taxonomy" id="1501391"/>
    <lineage>
        <taxon>Bacteria</taxon>
        <taxon>Pseudomonadati</taxon>
        <taxon>Bacteroidota</taxon>
        <taxon>Bacteroidia</taxon>
        <taxon>Bacteroidales</taxon>
        <taxon>Rikenellaceae</taxon>
        <taxon>Alistipes</taxon>
    </lineage>
</organism>
<evidence type="ECO:0000313" key="1">
    <source>
        <dbReference type="EMBL" id="KHE41813.1"/>
    </source>
</evidence>
<protein>
    <submittedName>
        <fullName evidence="1">Uncharacterized protein</fullName>
    </submittedName>
</protein>
<name>A0ABR4YHR5_9BACT</name>
<evidence type="ECO:0000313" key="2">
    <source>
        <dbReference type="Proteomes" id="UP000030889"/>
    </source>
</evidence>
<dbReference type="Proteomes" id="UP000030889">
    <property type="component" value="Unassembled WGS sequence"/>
</dbReference>